<dbReference type="InterPro" id="IPR013517">
    <property type="entry name" value="FG-GAP"/>
</dbReference>
<dbReference type="Gene3D" id="2.130.10.130">
    <property type="entry name" value="Integrin alpha, N-terminal"/>
    <property type="match status" value="2"/>
</dbReference>
<feature type="compositionally biased region" description="Low complexity" evidence="2">
    <location>
        <begin position="22"/>
        <end position="38"/>
    </location>
</feature>
<protein>
    <recommendedName>
        <fullName evidence="6">Histidine kinase</fullName>
    </recommendedName>
</protein>
<sequence length="462" mass="45991">MGRKAMILAVAVVTLAACGGQPRPAGPAASPSTSTSTGTGTGTGSGTSPRTRSPAASPTAGSGTTRAGLADDVNGDGYADLVAEFGPADARRLAIVPGSSRGLVPAKGVVVPPETFTSWSLGGGTRADFDGDGYGDVLGYGAPQGPEQVQGPYLLWGGPGGVAARTRPTPVRLPVASGPASYRAVAGDFDGDGAADLAVATPPKQGGLASDLTLLYGPFTRQGAAARSEARPSPTGADFWRMTADDIDGRRPTALIVHQGDDGEQTSGVLLTAGPDGLARTGRKLNPGMAVAFGDFDGDGARDVAVGDDGSRNDEPGYETEPPSVDRTLTVYYGNGRQAAFKGSSGAAVAGDFDGDGHDDLAFGRADPVPGGDGGGRASGRDGGRVSSRQATAPKVFRGGPDGLQAGTEVGGLGAATPLAAGDYDGDGDDELAFVQGDDDTTIVVTDGRKVLARFGTADVPS</sequence>
<dbReference type="SUPFAM" id="SSF69318">
    <property type="entry name" value="Integrin alpha N-terminal domain"/>
    <property type="match status" value="1"/>
</dbReference>
<accession>A0A1V0A157</accession>
<organism evidence="4 5">
    <name type="scientific">[Actinomadura] parvosata subsp. kistnae</name>
    <dbReference type="NCBI Taxonomy" id="1909395"/>
    <lineage>
        <taxon>Bacteria</taxon>
        <taxon>Bacillati</taxon>
        <taxon>Actinomycetota</taxon>
        <taxon>Actinomycetes</taxon>
        <taxon>Streptosporangiales</taxon>
        <taxon>Streptosporangiaceae</taxon>
        <taxon>Nonomuraea</taxon>
    </lineage>
</organism>
<dbReference type="Pfam" id="PF13517">
    <property type="entry name" value="FG-GAP_3"/>
    <property type="match status" value="1"/>
</dbReference>
<dbReference type="RefSeq" id="WP_080040143.1">
    <property type="nucleotide sequence ID" value="NZ_CP017717.1"/>
</dbReference>
<dbReference type="Proteomes" id="UP000190797">
    <property type="component" value="Chromosome"/>
</dbReference>
<name>A0A1V0A157_9ACTN</name>
<evidence type="ECO:0000256" key="3">
    <source>
        <dbReference type="SAM" id="SignalP"/>
    </source>
</evidence>
<evidence type="ECO:0000256" key="1">
    <source>
        <dbReference type="ARBA" id="ARBA00022729"/>
    </source>
</evidence>
<evidence type="ECO:0000313" key="5">
    <source>
        <dbReference type="Proteomes" id="UP000190797"/>
    </source>
</evidence>
<dbReference type="InterPro" id="IPR028994">
    <property type="entry name" value="Integrin_alpha_N"/>
</dbReference>
<reference evidence="5" key="1">
    <citation type="journal article" date="2017" name="Med. Chem. Commun.">
        <title>Nonomuraea sp. ATCC 55076 harbours the largest actinomycete chromosome to date and the kistamicin biosynthetic gene cluster.</title>
        <authorList>
            <person name="Nazari B."/>
            <person name="Forneris C.C."/>
            <person name="Gibson M.I."/>
            <person name="Moon K."/>
            <person name="Schramma K.R."/>
            <person name="Seyedsayamdost M.R."/>
        </authorList>
    </citation>
    <scope>NUCLEOTIDE SEQUENCE [LARGE SCALE GENOMIC DNA]</scope>
    <source>
        <strain evidence="5">ATCC 55076</strain>
    </source>
</reference>
<feature type="signal peptide" evidence="3">
    <location>
        <begin position="1"/>
        <end position="19"/>
    </location>
</feature>
<keyword evidence="1 3" id="KW-0732">Signal</keyword>
<evidence type="ECO:0000313" key="4">
    <source>
        <dbReference type="EMBL" id="AQZ63945.1"/>
    </source>
</evidence>
<dbReference type="AlphaFoldDB" id="A0A1V0A157"/>
<dbReference type="EMBL" id="CP017717">
    <property type="protein sequence ID" value="AQZ63945.1"/>
    <property type="molecule type" value="Genomic_DNA"/>
</dbReference>
<proteinExistence type="predicted"/>
<feature type="region of interest" description="Disordered" evidence="2">
    <location>
        <begin position="296"/>
        <end position="326"/>
    </location>
</feature>
<keyword evidence="5" id="KW-1185">Reference proteome</keyword>
<dbReference type="PANTHER" id="PTHR46580:SF2">
    <property type="entry name" value="MAM DOMAIN-CONTAINING PROTEIN"/>
    <property type="match status" value="1"/>
</dbReference>
<gene>
    <name evidence="4" type="ORF">BKM31_22990</name>
</gene>
<evidence type="ECO:0008006" key="6">
    <source>
        <dbReference type="Google" id="ProtNLM"/>
    </source>
</evidence>
<dbReference type="KEGG" id="noa:BKM31_22990"/>
<dbReference type="PANTHER" id="PTHR46580">
    <property type="entry name" value="SENSOR KINASE-RELATED"/>
    <property type="match status" value="1"/>
</dbReference>
<dbReference type="OrthoDB" id="344301at2"/>
<feature type="region of interest" description="Disordered" evidence="2">
    <location>
        <begin position="19"/>
        <end position="73"/>
    </location>
</feature>
<dbReference type="PROSITE" id="PS51257">
    <property type="entry name" value="PROKAR_LIPOPROTEIN"/>
    <property type="match status" value="1"/>
</dbReference>
<feature type="region of interest" description="Disordered" evidence="2">
    <location>
        <begin position="359"/>
        <end position="403"/>
    </location>
</feature>
<feature type="chain" id="PRO_5038916866" description="Histidine kinase" evidence="3">
    <location>
        <begin position="20"/>
        <end position="462"/>
    </location>
</feature>
<evidence type="ECO:0000256" key="2">
    <source>
        <dbReference type="SAM" id="MobiDB-lite"/>
    </source>
</evidence>
<dbReference type="STRING" id="1909395.BKM31_22990"/>